<dbReference type="EMBL" id="CM037623">
    <property type="protein sequence ID" value="KAH7988015.1"/>
    <property type="molecule type" value="Genomic_DNA"/>
</dbReference>
<comment type="caution">
    <text evidence="1">The sequence shown here is derived from an EMBL/GenBank/DDBJ whole genome shotgun (WGS) entry which is preliminary data.</text>
</comment>
<sequence length="101" mass="10371">MAAGLSAMFGNQGPVPPPPPPLPPPPPPPVAPGGPGPAGLLPLNPAGLRNPNGTLVDELEASFEACFASLVSQDYVNGTDQEEIRTVSTGFEMILEHFFPG</sequence>
<proteinExistence type="predicted"/>
<reference evidence="1" key="1">
    <citation type="submission" date="2021-08" db="EMBL/GenBank/DDBJ databases">
        <title>The first chromosome-level gecko genome reveals the dynamic sex chromosomes of Neotropical dwarf geckos (Sphaerodactylidae: Sphaerodactylus).</title>
        <authorList>
            <person name="Pinto B.J."/>
            <person name="Keating S.E."/>
            <person name="Gamble T."/>
        </authorList>
    </citation>
    <scope>NUCLEOTIDE SEQUENCE</scope>
    <source>
        <strain evidence="1">TG3544</strain>
    </source>
</reference>
<organism evidence="1 2">
    <name type="scientific">Sphaerodactylus townsendi</name>
    <dbReference type="NCBI Taxonomy" id="933632"/>
    <lineage>
        <taxon>Eukaryota</taxon>
        <taxon>Metazoa</taxon>
        <taxon>Chordata</taxon>
        <taxon>Craniata</taxon>
        <taxon>Vertebrata</taxon>
        <taxon>Euteleostomi</taxon>
        <taxon>Lepidosauria</taxon>
        <taxon>Squamata</taxon>
        <taxon>Bifurcata</taxon>
        <taxon>Gekkota</taxon>
        <taxon>Sphaerodactylidae</taxon>
        <taxon>Sphaerodactylus</taxon>
    </lineage>
</organism>
<accession>A0ACB8E6Q9</accession>
<keyword evidence="2" id="KW-1185">Reference proteome</keyword>
<protein>
    <submittedName>
        <fullName evidence="1">Uncharacterized protein</fullName>
    </submittedName>
</protein>
<dbReference type="Proteomes" id="UP000827872">
    <property type="component" value="Linkage Group LG10"/>
</dbReference>
<gene>
    <name evidence="1" type="ORF">K3G42_003610</name>
</gene>
<evidence type="ECO:0000313" key="2">
    <source>
        <dbReference type="Proteomes" id="UP000827872"/>
    </source>
</evidence>
<evidence type="ECO:0000313" key="1">
    <source>
        <dbReference type="EMBL" id="KAH7988015.1"/>
    </source>
</evidence>
<name>A0ACB8E6Q9_9SAUR</name>